<dbReference type="Pfam" id="PF00589">
    <property type="entry name" value="Phage_integrase"/>
    <property type="match status" value="1"/>
</dbReference>
<keyword evidence="9" id="KW-1185">Reference proteome</keyword>
<evidence type="ECO:0000313" key="8">
    <source>
        <dbReference type="EMBL" id="MBF4552720.1"/>
    </source>
</evidence>
<feature type="domain" description="Core-binding (CB)" evidence="7">
    <location>
        <begin position="1"/>
        <end position="76"/>
    </location>
</feature>
<evidence type="ECO:0000256" key="2">
    <source>
        <dbReference type="ARBA" id="ARBA00022908"/>
    </source>
</evidence>
<gene>
    <name evidence="8" type="ORF">IRY30_01315</name>
</gene>
<sequence length="285" mass="31673">MYEEWLTTLTIAPNTLKTRKSIWKNHVEPRWGSHHIGDIRRDAVRAWPSQMESAGVGSATIHQATTILRMICEYALDSRRIASNPVHKLKLRKPQANRHKYLTAQQVAALVSEVETGSTMVRFLAFTGLRFGEMAALRLCDVDLFRREVHVTKSKTRTTRDVPIPRFLVEDLSVLMIGKSHEDLVFTNAAGGAVDNDNYRKRVFSPAVRRLAACDPSFPSGLTLHDLRHTAASLAISTGANVLAVQRMLGHESASMTLDVYAALFDKDVHAVADAFDALVQKDGS</sequence>
<accession>A0ABR9ZH27</accession>
<dbReference type="InterPro" id="IPR044068">
    <property type="entry name" value="CB"/>
</dbReference>
<dbReference type="Proteomes" id="UP000635902">
    <property type="component" value="Unassembled WGS sequence"/>
</dbReference>
<dbReference type="InterPro" id="IPR011010">
    <property type="entry name" value="DNA_brk_join_enz"/>
</dbReference>
<keyword evidence="3 5" id="KW-0238">DNA-binding</keyword>
<evidence type="ECO:0000259" key="6">
    <source>
        <dbReference type="PROSITE" id="PS51898"/>
    </source>
</evidence>
<dbReference type="CDD" id="cd00796">
    <property type="entry name" value="INT_Rci_Hp1_C"/>
    <property type="match status" value="1"/>
</dbReference>
<keyword evidence="2" id="KW-0229">DNA integration</keyword>
<feature type="domain" description="Tyr recombinase" evidence="6">
    <location>
        <begin position="97"/>
        <end position="274"/>
    </location>
</feature>
<evidence type="ECO:0000256" key="1">
    <source>
        <dbReference type="ARBA" id="ARBA00008857"/>
    </source>
</evidence>
<evidence type="ECO:0000259" key="7">
    <source>
        <dbReference type="PROSITE" id="PS51900"/>
    </source>
</evidence>
<evidence type="ECO:0000313" key="9">
    <source>
        <dbReference type="Proteomes" id="UP000635902"/>
    </source>
</evidence>
<dbReference type="SUPFAM" id="SSF56349">
    <property type="entry name" value="DNA breaking-rejoining enzymes"/>
    <property type="match status" value="1"/>
</dbReference>
<organism evidence="8 9">
    <name type="scientific">Corynebacterium suicordis DSM 45110</name>
    <dbReference type="NCBI Taxonomy" id="1121369"/>
    <lineage>
        <taxon>Bacteria</taxon>
        <taxon>Bacillati</taxon>
        <taxon>Actinomycetota</taxon>
        <taxon>Actinomycetes</taxon>
        <taxon>Mycobacteriales</taxon>
        <taxon>Corynebacteriaceae</taxon>
        <taxon>Corynebacterium</taxon>
    </lineage>
</organism>
<dbReference type="Gene3D" id="1.10.150.130">
    <property type="match status" value="1"/>
</dbReference>
<comment type="similarity">
    <text evidence="1">Belongs to the 'phage' integrase family.</text>
</comment>
<reference evidence="8 9" key="1">
    <citation type="submission" date="2020-10" db="EMBL/GenBank/DDBJ databases">
        <title>Novel species in genus Corynebacterium.</title>
        <authorList>
            <person name="Zhang G."/>
        </authorList>
    </citation>
    <scope>NUCLEOTIDE SEQUENCE [LARGE SCALE GENOMIC DNA]</scope>
    <source>
        <strain evidence="8 9">DSM 45110</strain>
    </source>
</reference>
<protein>
    <submittedName>
        <fullName evidence="8">Site-specific integrase</fullName>
    </submittedName>
</protein>
<dbReference type="InterPro" id="IPR004107">
    <property type="entry name" value="Integrase_SAM-like_N"/>
</dbReference>
<dbReference type="PANTHER" id="PTHR30349">
    <property type="entry name" value="PHAGE INTEGRASE-RELATED"/>
    <property type="match status" value="1"/>
</dbReference>
<keyword evidence="4" id="KW-0233">DNA recombination</keyword>
<dbReference type="PROSITE" id="PS51900">
    <property type="entry name" value="CB"/>
    <property type="match status" value="1"/>
</dbReference>
<comment type="caution">
    <text evidence="8">The sequence shown here is derived from an EMBL/GenBank/DDBJ whole genome shotgun (WGS) entry which is preliminary data.</text>
</comment>
<evidence type="ECO:0000256" key="5">
    <source>
        <dbReference type="PROSITE-ProRule" id="PRU01248"/>
    </source>
</evidence>
<dbReference type="InterPro" id="IPR010998">
    <property type="entry name" value="Integrase_recombinase_N"/>
</dbReference>
<evidence type="ECO:0000256" key="4">
    <source>
        <dbReference type="ARBA" id="ARBA00023172"/>
    </source>
</evidence>
<dbReference type="Gene3D" id="1.10.443.10">
    <property type="entry name" value="Intergrase catalytic core"/>
    <property type="match status" value="1"/>
</dbReference>
<dbReference type="Pfam" id="PF14659">
    <property type="entry name" value="Phage_int_SAM_3"/>
    <property type="match status" value="1"/>
</dbReference>
<evidence type="ECO:0000256" key="3">
    <source>
        <dbReference type="ARBA" id="ARBA00023125"/>
    </source>
</evidence>
<dbReference type="PANTHER" id="PTHR30349:SF64">
    <property type="entry name" value="PROPHAGE INTEGRASE INTD-RELATED"/>
    <property type="match status" value="1"/>
</dbReference>
<dbReference type="InterPro" id="IPR002104">
    <property type="entry name" value="Integrase_catalytic"/>
</dbReference>
<dbReference type="EMBL" id="JADKMY010000001">
    <property type="protein sequence ID" value="MBF4552720.1"/>
    <property type="molecule type" value="Genomic_DNA"/>
</dbReference>
<dbReference type="InterPro" id="IPR013762">
    <property type="entry name" value="Integrase-like_cat_sf"/>
</dbReference>
<dbReference type="InterPro" id="IPR050090">
    <property type="entry name" value="Tyrosine_recombinase_XerCD"/>
</dbReference>
<proteinExistence type="inferred from homology"/>
<dbReference type="PROSITE" id="PS51898">
    <property type="entry name" value="TYR_RECOMBINASE"/>
    <property type="match status" value="1"/>
</dbReference>
<name>A0ABR9ZH27_9CORY</name>